<gene>
    <name evidence="13" type="ORF">BJ508DRAFT_207294</name>
</gene>
<keyword evidence="14" id="KW-1185">Reference proteome</keyword>
<evidence type="ECO:0000256" key="3">
    <source>
        <dbReference type="ARBA" id="ARBA00022448"/>
    </source>
</evidence>
<dbReference type="InterPro" id="IPR036259">
    <property type="entry name" value="MFS_trans_sf"/>
</dbReference>
<feature type="compositionally biased region" description="Basic and acidic residues" evidence="11">
    <location>
        <begin position="21"/>
        <end position="35"/>
    </location>
</feature>
<protein>
    <recommendedName>
        <fullName evidence="10">Autophagy-related protein</fullName>
    </recommendedName>
</protein>
<comment type="subcellular location">
    <subcellularLocation>
        <location evidence="1 10">Vacuole membrane</location>
        <topology evidence="1 10">Multi-pass membrane protein</topology>
    </subcellularLocation>
</comment>
<dbReference type="EMBL" id="ML119665">
    <property type="protein sequence ID" value="RPA83357.1"/>
    <property type="molecule type" value="Genomic_DNA"/>
</dbReference>
<dbReference type="AlphaFoldDB" id="A0A3N4ID08"/>
<accession>A0A3N4ID08</accession>
<feature type="transmembrane region" description="Helical" evidence="10">
    <location>
        <begin position="281"/>
        <end position="303"/>
    </location>
</feature>
<feature type="transmembrane region" description="Helical" evidence="10">
    <location>
        <begin position="549"/>
        <end position="568"/>
    </location>
</feature>
<feature type="transmembrane region" description="Helical" evidence="10">
    <location>
        <begin position="131"/>
        <end position="151"/>
    </location>
</feature>
<dbReference type="InterPro" id="IPR044738">
    <property type="entry name" value="Atg22"/>
</dbReference>
<comment type="function">
    <text evidence="10">Vacuolar effluxer which mediate the efflux of amino acids resulting from autophagic degradation. The release of autophagic amino acids allows the maintenance of protein synthesis and viability during nitrogen starvation.</text>
</comment>
<keyword evidence="7 10" id="KW-1133">Transmembrane helix</keyword>
<evidence type="ECO:0000256" key="7">
    <source>
        <dbReference type="ARBA" id="ARBA00022989"/>
    </source>
</evidence>
<feature type="transmembrane region" description="Helical" evidence="10">
    <location>
        <begin position="448"/>
        <end position="470"/>
    </location>
</feature>
<dbReference type="STRING" id="1160509.A0A3N4ID08"/>
<evidence type="ECO:0000256" key="11">
    <source>
        <dbReference type="SAM" id="MobiDB-lite"/>
    </source>
</evidence>
<dbReference type="OrthoDB" id="192733at2759"/>
<dbReference type="PROSITE" id="PS50850">
    <property type="entry name" value="MFS"/>
    <property type="match status" value="1"/>
</dbReference>
<keyword evidence="8 10" id="KW-0072">Autophagy</keyword>
<dbReference type="InterPro" id="IPR050495">
    <property type="entry name" value="ATG22/LtaA_families"/>
</dbReference>
<dbReference type="PANTHER" id="PTHR23519">
    <property type="entry name" value="AUTOPHAGY-RELATED PROTEIN 22"/>
    <property type="match status" value="1"/>
</dbReference>
<evidence type="ECO:0000259" key="12">
    <source>
        <dbReference type="PROSITE" id="PS50850"/>
    </source>
</evidence>
<dbReference type="SUPFAM" id="SSF103473">
    <property type="entry name" value="MFS general substrate transporter"/>
    <property type="match status" value="1"/>
</dbReference>
<feature type="transmembrane region" description="Helical" evidence="10">
    <location>
        <begin position="379"/>
        <end position="403"/>
    </location>
</feature>
<evidence type="ECO:0000256" key="5">
    <source>
        <dbReference type="ARBA" id="ARBA00022692"/>
    </source>
</evidence>
<evidence type="ECO:0000256" key="6">
    <source>
        <dbReference type="ARBA" id="ARBA00022970"/>
    </source>
</evidence>
<feature type="transmembrane region" description="Helical" evidence="10">
    <location>
        <begin position="163"/>
        <end position="181"/>
    </location>
</feature>
<name>A0A3N4ID08_ASCIM</name>
<feature type="region of interest" description="Disordered" evidence="11">
    <location>
        <begin position="1"/>
        <end position="46"/>
    </location>
</feature>
<feature type="transmembrane region" description="Helical" evidence="10">
    <location>
        <begin position="56"/>
        <end position="75"/>
    </location>
</feature>
<dbReference type="GO" id="GO:0006914">
    <property type="term" value="P:autophagy"/>
    <property type="evidence" value="ECO:0007669"/>
    <property type="project" value="UniProtKB-KW"/>
</dbReference>
<evidence type="ECO:0000256" key="1">
    <source>
        <dbReference type="ARBA" id="ARBA00004128"/>
    </source>
</evidence>
<feature type="transmembrane region" description="Helical" evidence="10">
    <location>
        <begin position="482"/>
        <end position="504"/>
    </location>
</feature>
<evidence type="ECO:0000256" key="2">
    <source>
        <dbReference type="ARBA" id="ARBA00006978"/>
    </source>
</evidence>
<feature type="transmembrane region" description="Helical" evidence="10">
    <location>
        <begin position="516"/>
        <end position="537"/>
    </location>
</feature>
<comment type="similarity">
    <text evidence="2 10">Belongs to the ATG22 family.</text>
</comment>
<feature type="transmembrane region" description="Helical" evidence="10">
    <location>
        <begin position="309"/>
        <end position="333"/>
    </location>
</feature>
<feature type="transmembrane region" description="Helical" evidence="10">
    <location>
        <begin position="415"/>
        <end position="436"/>
    </location>
</feature>
<keyword evidence="9 10" id="KW-0472">Membrane</keyword>
<keyword evidence="3 10" id="KW-0813">Transport</keyword>
<dbReference type="Gene3D" id="1.20.1250.20">
    <property type="entry name" value="MFS general substrate transporter like domains"/>
    <property type="match status" value="1"/>
</dbReference>
<keyword evidence="6 10" id="KW-0029">Amino-acid transport</keyword>
<keyword evidence="5 10" id="KW-0812">Transmembrane</keyword>
<feature type="transmembrane region" description="Helical" evidence="10">
    <location>
        <begin position="187"/>
        <end position="215"/>
    </location>
</feature>
<evidence type="ECO:0000256" key="8">
    <source>
        <dbReference type="ARBA" id="ARBA00023006"/>
    </source>
</evidence>
<dbReference type="GO" id="GO:0022857">
    <property type="term" value="F:transmembrane transporter activity"/>
    <property type="evidence" value="ECO:0007669"/>
    <property type="project" value="InterPro"/>
</dbReference>
<organism evidence="13 14">
    <name type="scientific">Ascobolus immersus RN42</name>
    <dbReference type="NCBI Taxonomy" id="1160509"/>
    <lineage>
        <taxon>Eukaryota</taxon>
        <taxon>Fungi</taxon>
        <taxon>Dikarya</taxon>
        <taxon>Ascomycota</taxon>
        <taxon>Pezizomycotina</taxon>
        <taxon>Pezizomycetes</taxon>
        <taxon>Pezizales</taxon>
        <taxon>Ascobolaceae</taxon>
        <taxon>Ascobolus</taxon>
    </lineage>
</organism>
<evidence type="ECO:0000256" key="4">
    <source>
        <dbReference type="ARBA" id="ARBA00022554"/>
    </source>
</evidence>
<proteinExistence type="inferred from homology"/>
<dbReference type="InterPro" id="IPR020846">
    <property type="entry name" value="MFS_dom"/>
</dbReference>
<dbReference type="GO" id="GO:0005774">
    <property type="term" value="C:vacuolar membrane"/>
    <property type="evidence" value="ECO:0007669"/>
    <property type="project" value="UniProtKB-SubCell"/>
</dbReference>
<dbReference type="Proteomes" id="UP000275078">
    <property type="component" value="Unassembled WGS sequence"/>
</dbReference>
<dbReference type="PANTHER" id="PTHR23519:SF1">
    <property type="entry name" value="AUTOPHAGY-RELATED PROTEIN 22"/>
    <property type="match status" value="1"/>
</dbReference>
<evidence type="ECO:0000313" key="13">
    <source>
        <dbReference type="EMBL" id="RPA83357.1"/>
    </source>
</evidence>
<evidence type="ECO:0000256" key="9">
    <source>
        <dbReference type="ARBA" id="ARBA00023136"/>
    </source>
</evidence>
<dbReference type="CDD" id="cd17483">
    <property type="entry name" value="MFS_Atg22_like"/>
    <property type="match status" value="1"/>
</dbReference>
<feature type="domain" description="Major facilitator superfamily (MFS) profile" evidence="12">
    <location>
        <begin position="378"/>
        <end position="592"/>
    </location>
</feature>
<evidence type="ECO:0000313" key="14">
    <source>
        <dbReference type="Proteomes" id="UP000275078"/>
    </source>
</evidence>
<dbReference type="GO" id="GO:0032974">
    <property type="term" value="P:amino acid transmembrane export from vacuole"/>
    <property type="evidence" value="ECO:0007669"/>
    <property type="project" value="InterPro"/>
</dbReference>
<reference evidence="13 14" key="1">
    <citation type="journal article" date="2018" name="Nat. Ecol. Evol.">
        <title>Pezizomycetes genomes reveal the molecular basis of ectomycorrhizal truffle lifestyle.</title>
        <authorList>
            <person name="Murat C."/>
            <person name="Payen T."/>
            <person name="Noel B."/>
            <person name="Kuo A."/>
            <person name="Morin E."/>
            <person name="Chen J."/>
            <person name="Kohler A."/>
            <person name="Krizsan K."/>
            <person name="Balestrini R."/>
            <person name="Da Silva C."/>
            <person name="Montanini B."/>
            <person name="Hainaut M."/>
            <person name="Levati E."/>
            <person name="Barry K.W."/>
            <person name="Belfiori B."/>
            <person name="Cichocki N."/>
            <person name="Clum A."/>
            <person name="Dockter R.B."/>
            <person name="Fauchery L."/>
            <person name="Guy J."/>
            <person name="Iotti M."/>
            <person name="Le Tacon F."/>
            <person name="Lindquist E.A."/>
            <person name="Lipzen A."/>
            <person name="Malagnac F."/>
            <person name="Mello A."/>
            <person name="Molinier V."/>
            <person name="Miyauchi S."/>
            <person name="Poulain J."/>
            <person name="Riccioni C."/>
            <person name="Rubini A."/>
            <person name="Sitrit Y."/>
            <person name="Splivallo R."/>
            <person name="Traeger S."/>
            <person name="Wang M."/>
            <person name="Zifcakova L."/>
            <person name="Wipf D."/>
            <person name="Zambonelli A."/>
            <person name="Paolocci F."/>
            <person name="Nowrousian M."/>
            <person name="Ottonello S."/>
            <person name="Baldrian P."/>
            <person name="Spatafora J.W."/>
            <person name="Henrissat B."/>
            <person name="Nagy L.G."/>
            <person name="Aury J.M."/>
            <person name="Wincker P."/>
            <person name="Grigoriev I.V."/>
            <person name="Bonfante P."/>
            <person name="Martin F.M."/>
        </authorList>
    </citation>
    <scope>NUCLEOTIDE SEQUENCE [LARGE SCALE GENOMIC DNA]</scope>
    <source>
        <strain evidence="13 14">RN42</strain>
    </source>
</reference>
<keyword evidence="4 10" id="KW-0926">Vacuole</keyword>
<evidence type="ECO:0000256" key="10">
    <source>
        <dbReference type="RuleBase" id="RU363073"/>
    </source>
</evidence>
<sequence>MPPGQTYSRLPGSDPEDADDERSIHSLDGRNKNDPSDPSYAGQDTRPTSQKELLGWYSYAWAAEVFVVCGIGSFIPVTLEQLARENGVQFGDKTTPCGSSSTIPSIPSAMFDKDGTCVIRFFGWWMNTASFAMYTFSISVLLQSLIIISMSGAADHGSYRKRLLLAFAFLGSLGTMMFITVTPNTYLFSALWATIGNVGFGASFVLLNAFLPVLVRQHPKILFKDAAVPASVQAPVEDSGADTDQTLLNETVEDAPTVPVLEPIDKRGSPELQLSTQISSYGIAIGYSAAVLLQIGCIFLVLLYKSTTFSLQIVLFIIGAWWFLFSIPTAIWIRPRPGPPLPKIEGQAESGLRMWWEYVRYAWVGLYHTILKARRLKDVMLFLAAWFMISDGVATVSGTAVLFAKTNLHMSPAALALISVITMVTGVIGAFAWSRIGPYFDLSPSRTILACICVFVTIPIYGLLGFIPFIKKLGYFGLVAPWEMYLLGSVYGFVMGGISGYCRSVFGELIPPGSEAAFFALYAITDKGSSIFGPAIVGMITDKMGDIRYAFWFLAVLIAIPIPILACVDVERGRREGRELALEELRESRRHD</sequence>
<dbReference type="Pfam" id="PF11700">
    <property type="entry name" value="ATG22"/>
    <property type="match status" value="1"/>
</dbReference>
<dbReference type="InterPro" id="IPR024671">
    <property type="entry name" value="Atg22-like"/>
</dbReference>